<dbReference type="GeneTree" id="ENSGT00940000161627"/>
<name>A0A5F7ZKQ0_MACMU</name>
<accession>A0A5F7ZKQ0</accession>
<evidence type="ECO:0008006" key="4">
    <source>
        <dbReference type="Google" id="ProtNLM"/>
    </source>
</evidence>
<reference evidence="2" key="4">
    <citation type="submission" date="2025-09" db="UniProtKB">
        <authorList>
            <consortium name="Ensembl"/>
        </authorList>
    </citation>
    <scope>IDENTIFICATION</scope>
    <source>
        <strain evidence="2">17573</strain>
    </source>
</reference>
<dbReference type="Proteomes" id="UP000006718">
    <property type="component" value="Chromosome 1"/>
</dbReference>
<dbReference type="InParanoid" id="A0A5F7ZKQ0"/>
<evidence type="ECO:0000256" key="1">
    <source>
        <dbReference type="SAM" id="SignalP"/>
    </source>
</evidence>
<feature type="signal peptide" evidence="1">
    <location>
        <begin position="1"/>
        <end position="17"/>
    </location>
</feature>
<reference evidence="2" key="2">
    <citation type="submission" date="2019-01" db="EMBL/GenBank/DDBJ databases">
        <authorList>
            <person name="Graves T."/>
            <person name="Eichler E.E."/>
            <person name="Wilson R.K."/>
        </authorList>
    </citation>
    <scope>NUCLEOTIDE SEQUENCE [LARGE SCALE GENOMIC DNA]</scope>
    <source>
        <strain evidence="2">17573</strain>
    </source>
</reference>
<evidence type="ECO:0000313" key="3">
    <source>
        <dbReference type="Proteomes" id="UP000006718"/>
    </source>
</evidence>
<dbReference type="Ensembl" id="ENSMMUT00000102146.1">
    <property type="protein sequence ID" value="ENSMMUP00000065195.1"/>
    <property type="gene ID" value="ENSMMUG00000054630.1"/>
</dbReference>
<organism evidence="2 3">
    <name type="scientific">Macaca mulatta</name>
    <name type="common">Rhesus macaque</name>
    <dbReference type="NCBI Taxonomy" id="9544"/>
    <lineage>
        <taxon>Eukaryota</taxon>
        <taxon>Metazoa</taxon>
        <taxon>Chordata</taxon>
        <taxon>Craniata</taxon>
        <taxon>Vertebrata</taxon>
        <taxon>Euteleostomi</taxon>
        <taxon>Mammalia</taxon>
        <taxon>Eutheria</taxon>
        <taxon>Euarchontoglires</taxon>
        <taxon>Primates</taxon>
        <taxon>Haplorrhini</taxon>
        <taxon>Catarrhini</taxon>
        <taxon>Cercopithecidae</taxon>
        <taxon>Cercopithecinae</taxon>
        <taxon>Macaca</taxon>
    </lineage>
</organism>
<evidence type="ECO:0000313" key="2">
    <source>
        <dbReference type="Ensembl" id="ENSMMUP00000065195.1"/>
    </source>
</evidence>
<dbReference type="PANTHER" id="PTHR46254">
    <property type="entry name" value="PROTEIN GVQW1-RELATED"/>
    <property type="match status" value="1"/>
</dbReference>
<reference evidence="2" key="3">
    <citation type="submission" date="2025-08" db="UniProtKB">
        <authorList>
            <consortium name="Ensembl"/>
        </authorList>
    </citation>
    <scope>IDENTIFICATION</scope>
    <source>
        <strain evidence="2">17573</strain>
    </source>
</reference>
<dbReference type="Bgee" id="ENSMMUG00000054630">
    <property type="expression patterns" value="Expressed in hindlimb stylopod muscle and 9 other cell types or tissues"/>
</dbReference>
<dbReference type="VEuPathDB" id="HostDB:ENSMMUG00000054630"/>
<dbReference type="STRING" id="9544.ENSMMUP00000065195"/>
<keyword evidence="1" id="KW-0732">Signal</keyword>
<protein>
    <recommendedName>
        <fullName evidence="4">Secreted protein</fullName>
    </recommendedName>
</protein>
<sequence>MAIMCLLFLFVCFETESGSVAPVGVQCCHLSSLQPLPLGFKRFSHFSLPSSWDYRCMPPHLANFCIFSFLFFFWRQILTASPRLECSGMILAGCNLLIFLYFSRDGISLCCLCWSRTPEFMQSACLGLSKC</sequence>
<dbReference type="PANTHER" id="PTHR46254:SF6">
    <property type="entry name" value="HIGH MOBILITY GROUP AT-HOOK 2"/>
    <property type="match status" value="1"/>
</dbReference>
<reference evidence="3" key="1">
    <citation type="journal article" date="2007" name="Science">
        <title>Evolutionary and biomedical insights from the rhesus macaque genome.</title>
        <authorList>
            <person name="Gibbs R.A."/>
            <person name="Rogers J."/>
            <person name="Katze M.G."/>
            <person name="Bumgarner R."/>
            <person name="Weinstock G.M."/>
            <person name="Mardis E.R."/>
            <person name="Remington K.A."/>
            <person name="Strausberg R.L."/>
            <person name="Venter J.C."/>
            <person name="Wilson R.K."/>
            <person name="Batzer M.A."/>
            <person name="Bustamante C.D."/>
            <person name="Eichler E.E."/>
            <person name="Hahn M.W."/>
            <person name="Hardison R.C."/>
            <person name="Makova K.D."/>
            <person name="Miller W."/>
            <person name="Milosavljevic A."/>
            <person name="Palermo R.E."/>
            <person name="Siepel A."/>
            <person name="Sikela J.M."/>
            <person name="Attaway T."/>
            <person name="Bell S."/>
            <person name="Bernard K.E."/>
            <person name="Buhay C.J."/>
            <person name="Chandrabose M.N."/>
            <person name="Dao M."/>
            <person name="Davis C."/>
            <person name="Delehaunty K.D."/>
            <person name="Ding Y."/>
            <person name="Dinh H.H."/>
            <person name="Dugan-Rocha S."/>
            <person name="Fulton L.A."/>
            <person name="Gabisi R.A."/>
            <person name="Garner T.T."/>
            <person name="Godfrey J."/>
            <person name="Hawes A.C."/>
            <person name="Hernandez J."/>
            <person name="Hines S."/>
            <person name="Holder M."/>
            <person name="Hume J."/>
            <person name="Jhangiani S.N."/>
            <person name="Joshi V."/>
            <person name="Khan Z.M."/>
            <person name="Kirkness E.F."/>
            <person name="Cree A."/>
            <person name="Fowler R.G."/>
            <person name="Lee S."/>
            <person name="Lewis L.R."/>
            <person name="Li Z."/>
            <person name="Liu Y.-S."/>
            <person name="Moore S.M."/>
            <person name="Muzny D."/>
            <person name="Nazareth L.V."/>
            <person name="Ngo D.N."/>
            <person name="Okwuonu G.O."/>
            <person name="Pai G."/>
            <person name="Parker D."/>
            <person name="Paul H.A."/>
            <person name="Pfannkoch C."/>
            <person name="Pohl C.S."/>
            <person name="Rogers Y.-H.C."/>
            <person name="Ruiz S.J."/>
            <person name="Sabo A."/>
            <person name="Santibanez J."/>
            <person name="Schneider B.W."/>
            <person name="Smith S.M."/>
            <person name="Sodergren E."/>
            <person name="Svatek A.F."/>
            <person name="Utterback T.R."/>
            <person name="Vattathil S."/>
            <person name="Warren W."/>
            <person name="White C.S."/>
            <person name="Chinwalla A.T."/>
            <person name="Feng Y."/>
            <person name="Halpern A.L."/>
            <person name="Hillier L.W."/>
            <person name="Huang X."/>
            <person name="Minx P."/>
            <person name="Nelson J.O."/>
            <person name="Pepin K.H."/>
            <person name="Qin X."/>
            <person name="Sutton G.G."/>
            <person name="Venter E."/>
            <person name="Walenz B.P."/>
            <person name="Wallis J.W."/>
            <person name="Worley K.C."/>
            <person name="Yang S.-P."/>
            <person name="Jones S.M."/>
            <person name="Marra M.A."/>
            <person name="Rocchi M."/>
            <person name="Schein J.E."/>
            <person name="Baertsch R."/>
            <person name="Clarke L."/>
            <person name="Csuros M."/>
            <person name="Glasscock J."/>
            <person name="Harris R.A."/>
            <person name="Havlak P."/>
            <person name="Jackson A.R."/>
            <person name="Jiang H."/>
            <person name="Liu Y."/>
            <person name="Messina D.N."/>
            <person name="Shen Y."/>
            <person name="Song H.X.-Z."/>
            <person name="Wylie T."/>
            <person name="Zhang L."/>
            <person name="Birney E."/>
            <person name="Han K."/>
            <person name="Konkel M.K."/>
            <person name="Lee J."/>
            <person name="Smit A.F.A."/>
            <person name="Ullmer B."/>
            <person name="Wang H."/>
            <person name="Xing J."/>
            <person name="Burhans R."/>
            <person name="Cheng Z."/>
            <person name="Karro J.E."/>
            <person name="Ma J."/>
            <person name="Raney B."/>
            <person name="She X."/>
            <person name="Cox M.J."/>
            <person name="Demuth J.P."/>
            <person name="Dumas L.J."/>
            <person name="Han S.-G."/>
            <person name="Hopkins J."/>
            <person name="Karimpour-Fard A."/>
            <person name="Kim Y.H."/>
            <person name="Pollack J.R."/>
            <person name="Vinar T."/>
            <person name="Addo-Quaye C."/>
            <person name="Degenhardt J."/>
            <person name="Denby A."/>
            <person name="Hubisz M.J."/>
            <person name="Indap A."/>
            <person name="Kosiol C."/>
            <person name="Lahn B.T."/>
            <person name="Lawson H.A."/>
            <person name="Marklein A."/>
            <person name="Nielsen R."/>
            <person name="Vallender E.J."/>
            <person name="Clark A.G."/>
            <person name="Ferguson B."/>
            <person name="Hernandez R.D."/>
            <person name="Hirani K."/>
            <person name="Kehrer-Sawatzki H."/>
            <person name="Kolb J."/>
            <person name="Patil S."/>
            <person name="Pu L.-L."/>
            <person name="Ren Y."/>
            <person name="Smith D.G."/>
            <person name="Wheeler D.A."/>
            <person name="Schenck I."/>
            <person name="Ball E.V."/>
            <person name="Chen R."/>
            <person name="Cooper D.N."/>
            <person name="Giardine B."/>
            <person name="Hsu F."/>
            <person name="Kent W.J."/>
            <person name="Lesk A."/>
            <person name="Nelson D.L."/>
            <person name="O'brien W.E."/>
            <person name="Pruefer K."/>
            <person name="Stenson P.D."/>
            <person name="Wallace J.C."/>
            <person name="Ke H."/>
            <person name="Liu X.-M."/>
            <person name="Wang P."/>
            <person name="Xiang A.P."/>
            <person name="Yang F."/>
            <person name="Barber G.P."/>
            <person name="Haussler D."/>
            <person name="Karolchik D."/>
            <person name="Kern A.D."/>
            <person name="Kuhn R.M."/>
            <person name="Smith K.E."/>
            <person name="Zwieg A.S."/>
        </authorList>
    </citation>
    <scope>NUCLEOTIDE SEQUENCE [LARGE SCALE GENOMIC DNA]</scope>
    <source>
        <strain evidence="3">17573</strain>
    </source>
</reference>
<proteinExistence type="predicted"/>
<feature type="chain" id="PRO_5023932889" description="Secreted protein" evidence="1">
    <location>
        <begin position="18"/>
        <end position="131"/>
    </location>
</feature>
<keyword evidence="3" id="KW-1185">Reference proteome</keyword>
<dbReference type="AlphaFoldDB" id="A0A5F7ZKQ0"/>